<evidence type="ECO:0000313" key="5">
    <source>
        <dbReference type="Proteomes" id="UP000630097"/>
    </source>
</evidence>
<dbReference type="Pfam" id="PF13462">
    <property type="entry name" value="Thioredoxin_4"/>
    <property type="match status" value="1"/>
</dbReference>
<evidence type="ECO:0000313" key="4">
    <source>
        <dbReference type="EMBL" id="GIG76969.1"/>
    </source>
</evidence>
<evidence type="ECO:0000256" key="2">
    <source>
        <dbReference type="SAM" id="Phobius"/>
    </source>
</evidence>
<dbReference type="Gene3D" id="3.40.30.10">
    <property type="entry name" value="Glutaredoxin"/>
    <property type="match status" value="1"/>
</dbReference>
<dbReference type="CDD" id="cd02972">
    <property type="entry name" value="DsbA_family"/>
    <property type="match status" value="1"/>
</dbReference>
<organism evidence="4 5">
    <name type="scientific">Planotetraspora kaengkrachanensis</name>
    <dbReference type="NCBI Taxonomy" id="575193"/>
    <lineage>
        <taxon>Bacteria</taxon>
        <taxon>Bacillati</taxon>
        <taxon>Actinomycetota</taxon>
        <taxon>Actinomycetes</taxon>
        <taxon>Streptosporangiales</taxon>
        <taxon>Streptosporangiaceae</taxon>
        <taxon>Planotetraspora</taxon>
    </lineage>
</organism>
<dbReference type="Proteomes" id="UP000630097">
    <property type="component" value="Unassembled WGS sequence"/>
</dbReference>
<dbReference type="InterPro" id="IPR036249">
    <property type="entry name" value="Thioredoxin-like_sf"/>
</dbReference>
<dbReference type="InterPro" id="IPR012336">
    <property type="entry name" value="Thioredoxin-like_fold"/>
</dbReference>
<proteinExistence type="predicted"/>
<evidence type="ECO:0000259" key="3">
    <source>
        <dbReference type="Pfam" id="PF13462"/>
    </source>
</evidence>
<gene>
    <name evidence="4" type="ORF">Pka01_00960</name>
</gene>
<feature type="transmembrane region" description="Helical" evidence="2">
    <location>
        <begin position="32"/>
        <end position="51"/>
    </location>
</feature>
<comment type="caution">
    <text evidence="4">The sequence shown here is derived from an EMBL/GenBank/DDBJ whole genome shotgun (WGS) entry which is preliminary data.</text>
</comment>
<sequence>MSKRAREASARARAAAQREAIRRQEQRKRTTMLTTVGVIVLIAGAVTWWSVRQSASEQITGPLAPIAMQPDGTIVMAKPGVTSPVVDVYEDYQCPACKQLELTSGSTLKNLAAEGKAKVVYHLLTIFKQEPTMSNSLRASSAARCVTDGAQWLAFHDRLYQEQPTETSAGYAVDDLIRWGRDAGVTAPDFETCVRGQKNVAAHQQYSTQVIATRKLAGTPTVMLNGQSLGTTAFVPSALREAVLDAAR</sequence>
<dbReference type="AlphaFoldDB" id="A0A8J3PQ30"/>
<reference evidence="4 5" key="1">
    <citation type="submission" date="2021-01" db="EMBL/GenBank/DDBJ databases">
        <title>Whole genome shotgun sequence of Planotetraspora kaengkrachanensis NBRC 104272.</title>
        <authorList>
            <person name="Komaki H."/>
            <person name="Tamura T."/>
        </authorList>
    </citation>
    <scope>NUCLEOTIDE SEQUENCE [LARGE SCALE GENOMIC DNA]</scope>
    <source>
        <strain evidence="4 5">NBRC 104272</strain>
    </source>
</reference>
<name>A0A8J3PQ30_9ACTN</name>
<evidence type="ECO:0000256" key="1">
    <source>
        <dbReference type="SAM" id="MobiDB-lite"/>
    </source>
</evidence>
<keyword evidence="2" id="KW-0472">Membrane</keyword>
<keyword evidence="2" id="KW-1133">Transmembrane helix</keyword>
<accession>A0A8J3PQ30</accession>
<feature type="compositionally biased region" description="Basic and acidic residues" evidence="1">
    <location>
        <begin position="1"/>
        <end position="10"/>
    </location>
</feature>
<feature type="region of interest" description="Disordered" evidence="1">
    <location>
        <begin position="1"/>
        <end position="26"/>
    </location>
</feature>
<keyword evidence="5" id="KW-1185">Reference proteome</keyword>
<dbReference type="RefSeq" id="WP_203880506.1">
    <property type="nucleotide sequence ID" value="NZ_BAABHH010000001.1"/>
</dbReference>
<dbReference type="EMBL" id="BONV01000001">
    <property type="protein sequence ID" value="GIG76969.1"/>
    <property type="molecule type" value="Genomic_DNA"/>
</dbReference>
<feature type="domain" description="Thioredoxin-like fold" evidence="3">
    <location>
        <begin position="84"/>
        <end position="229"/>
    </location>
</feature>
<protein>
    <submittedName>
        <fullName evidence="4">Membrane protein</fullName>
    </submittedName>
</protein>
<keyword evidence="2" id="KW-0812">Transmembrane</keyword>
<dbReference type="SUPFAM" id="SSF52833">
    <property type="entry name" value="Thioredoxin-like"/>
    <property type="match status" value="1"/>
</dbReference>